<proteinExistence type="predicted"/>
<sequence>MDQQWYEVHDTYLNHEVQNVTDKKLESLIKSKSCDVFTFYLSWRLPITPSVSFTVSPNLTFFKSPTGVSGELDKQIEQFFCHNHSYSDYESCSGYTVFNKYPDDPHQSLLINARILQSYTVIQPPAVSSIAIGNRNASDLYSVLASEFSLGFHLPNECRECHLNRGHCPRYNSSKFQWIEVATKRSKFPLILGTGNVHH</sequence>
<keyword evidence="2" id="KW-1185">Reference proteome</keyword>
<dbReference type="Proteomes" id="UP001060215">
    <property type="component" value="Chromosome 10"/>
</dbReference>
<reference evidence="1 2" key="1">
    <citation type="journal article" date="2022" name="Plant J.">
        <title>Chromosome-level genome of Camellia lanceoleosa provides a valuable resource for understanding genome evolution and self-incompatibility.</title>
        <authorList>
            <person name="Gong W."/>
            <person name="Xiao S."/>
            <person name="Wang L."/>
            <person name="Liao Z."/>
            <person name="Chang Y."/>
            <person name="Mo W."/>
            <person name="Hu G."/>
            <person name="Li W."/>
            <person name="Zhao G."/>
            <person name="Zhu H."/>
            <person name="Hu X."/>
            <person name="Ji K."/>
            <person name="Xiang X."/>
            <person name="Song Q."/>
            <person name="Yuan D."/>
            <person name="Jin S."/>
            <person name="Zhang L."/>
        </authorList>
    </citation>
    <scope>NUCLEOTIDE SEQUENCE [LARGE SCALE GENOMIC DNA]</scope>
    <source>
        <strain evidence="1">SQ_2022a</strain>
    </source>
</reference>
<organism evidence="1 2">
    <name type="scientific">Camellia lanceoleosa</name>
    <dbReference type="NCBI Taxonomy" id="1840588"/>
    <lineage>
        <taxon>Eukaryota</taxon>
        <taxon>Viridiplantae</taxon>
        <taxon>Streptophyta</taxon>
        <taxon>Embryophyta</taxon>
        <taxon>Tracheophyta</taxon>
        <taxon>Spermatophyta</taxon>
        <taxon>Magnoliopsida</taxon>
        <taxon>eudicotyledons</taxon>
        <taxon>Gunneridae</taxon>
        <taxon>Pentapetalae</taxon>
        <taxon>asterids</taxon>
        <taxon>Ericales</taxon>
        <taxon>Theaceae</taxon>
        <taxon>Camellia</taxon>
    </lineage>
</organism>
<evidence type="ECO:0000313" key="1">
    <source>
        <dbReference type="EMBL" id="KAI7998480.1"/>
    </source>
</evidence>
<accession>A0ACC0GBR8</accession>
<name>A0ACC0GBR8_9ERIC</name>
<protein>
    <submittedName>
        <fullName evidence="1">Uncharacterized protein</fullName>
    </submittedName>
</protein>
<dbReference type="EMBL" id="CM045767">
    <property type="protein sequence ID" value="KAI7998480.1"/>
    <property type="molecule type" value="Genomic_DNA"/>
</dbReference>
<comment type="caution">
    <text evidence="1">The sequence shown here is derived from an EMBL/GenBank/DDBJ whole genome shotgun (WGS) entry which is preliminary data.</text>
</comment>
<gene>
    <name evidence="1" type="ORF">LOK49_LG10G00756</name>
</gene>
<evidence type="ECO:0000313" key="2">
    <source>
        <dbReference type="Proteomes" id="UP001060215"/>
    </source>
</evidence>